<evidence type="ECO:0000256" key="2">
    <source>
        <dbReference type="PROSITE-ProRule" id="PRU00497"/>
    </source>
</evidence>
<evidence type="ECO:0000313" key="6">
    <source>
        <dbReference type="RefSeq" id="XP_026751173.1"/>
    </source>
</evidence>
<feature type="region of interest" description="Disordered" evidence="3">
    <location>
        <begin position="104"/>
        <end position="124"/>
    </location>
</feature>
<evidence type="ECO:0000256" key="1">
    <source>
        <dbReference type="ARBA" id="ARBA00022729"/>
    </source>
</evidence>
<accession>A0A6J1WCE6</accession>
<proteinExistence type="predicted"/>
<organism evidence="5 6">
    <name type="scientific">Galleria mellonella</name>
    <name type="common">Greater wax moth</name>
    <dbReference type="NCBI Taxonomy" id="7137"/>
    <lineage>
        <taxon>Eukaryota</taxon>
        <taxon>Metazoa</taxon>
        <taxon>Ecdysozoa</taxon>
        <taxon>Arthropoda</taxon>
        <taxon>Hexapoda</taxon>
        <taxon>Insecta</taxon>
        <taxon>Pterygota</taxon>
        <taxon>Neoptera</taxon>
        <taxon>Endopterygota</taxon>
        <taxon>Lepidoptera</taxon>
        <taxon>Glossata</taxon>
        <taxon>Ditrysia</taxon>
        <taxon>Pyraloidea</taxon>
        <taxon>Pyralidae</taxon>
        <taxon>Galleriinae</taxon>
        <taxon>Galleria</taxon>
    </lineage>
</organism>
<dbReference type="AlphaFoldDB" id="A0A6J1WCE6"/>
<dbReference type="InterPro" id="IPR000618">
    <property type="entry name" value="Insect_cuticle"/>
</dbReference>
<dbReference type="OrthoDB" id="7363665at2759"/>
<dbReference type="Proteomes" id="UP001652740">
    <property type="component" value="Unplaced"/>
</dbReference>
<feature type="signal peptide" evidence="4">
    <location>
        <begin position="1"/>
        <end position="19"/>
    </location>
</feature>
<dbReference type="GO" id="GO:0062129">
    <property type="term" value="C:chitin-based extracellular matrix"/>
    <property type="evidence" value="ECO:0007669"/>
    <property type="project" value="TreeGrafter"/>
</dbReference>
<dbReference type="InterPro" id="IPR050468">
    <property type="entry name" value="Cuticle_Struct_Prot"/>
</dbReference>
<dbReference type="KEGG" id="gmw:113511686"/>
<dbReference type="PROSITE" id="PS51155">
    <property type="entry name" value="CHIT_BIND_RR_2"/>
    <property type="match status" value="1"/>
</dbReference>
<evidence type="ECO:0000256" key="4">
    <source>
        <dbReference type="SAM" id="SignalP"/>
    </source>
</evidence>
<dbReference type="GO" id="GO:0008010">
    <property type="term" value="F:structural constituent of chitin-based larval cuticle"/>
    <property type="evidence" value="ECO:0007669"/>
    <property type="project" value="TreeGrafter"/>
</dbReference>
<dbReference type="PANTHER" id="PTHR10380:SF192">
    <property type="entry name" value="GEO02312P1"/>
    <property type="match status" value="1"/>
</dbReference>
<protein>
    <submittedName>
        <fullName evidence="6">Endocuticle structural glycoprotein SgAbd-5-like isoform X1</fullName>
    </submittedName>
</protein>
<evidence type="ECO:0000313" key="5">
    <source>
        <dbReference type="Proteomes" id="UP001652740"/>
    </source>
</evidence>
<gene>
    <name evidence="6" type="primary">LOC113511686</name>
</gene>
<name>A0A6J1WCE6_GALME</name>
<dbReference type="Pfam" id="PF00379">
    <property type="entry name" value="Chitin_bind_4"/>
    <property type="match status" value="1"/>
</dbReference>
<reference evidence="6" key="1">
    <citation type="submission" date="2025-08" db="UniProtKB">
        <authorList>
            <consortium name="RefSeq"/>
        </authorList>
    </citation>
    <scope>IDENTIFICATION</scope>
    <source>
        <tissue evidence="6">Whole larvae</tissue>
    </source>
</reference>
<dbReference type="RefSeq" id="XP_026751173.1">
    <property type="nucleotide sequence ID" value="XM_026895372.3"/>
</dbReference>
<dbReference type="GeneID" id="113511686"/>
<keyword evidence="2" id="KW-0193">Cuticle</keyword>
<keyword evidence="1 4" id="KW-0732">Signal</keyword>
<dbReference type="InParanoid" id="A0A6J1WCE6"/>
<dbReference type="PANTHER" id="PTHR10380">
    <property type="entry name" value="CUTICLE PROTEIN"/>
    <property type="match status" value="1"/>
</dbReference>
<keyword evidence="5" id="KW-1185">Reference proteome</keyword>
<evidence type="ECO:0000256" key="3">
    <source>
        <dbReference type="SAM" id="MobiDB-lite"/>
    </source>
</evidence>
<sequence length="124" mass="13580">MNKLLFALCLALAIISVNSQLLSKLIGGAQNAAAQILKYDNDNDGTGNYHFNYEQSDGTKHEQTGILKDAGNLNPFVIAKGFYEWISPENKKYRVQYEADENGYRSELEEGPGLPPNVGASLLG</sequence>
<feature type="chain" id="PRO_5026808576" evidence="4">
    <location>
        <begin position="20"/>
        <end position="124"/>
    </location>
</feature>